<dbReference type="Pfam" id="PF17830">
    <property type="entry name" value="STI1-HOP_DP"/>
    <property type="match status" value="1"/>
</dbReference>
<dbReference type="PANTHER" id="PTHR45883:SF2">
    <property type="entry name" value="HSC70-INTERACTING PROTEIN"/>
    <property type="match status" value="1"/>
</dbReference>
<feature type="compositionally biased region" description="Basic and acidic residues" evidence="4">
    <location>
        <begin position="287"/>
        <end position="296"/>
    </location>
</feature>
<protein>
    <recommendedName>
        <fullName evidence="5">STI1 domain-containing protein</fullName>
    </recommendedName>
</protein>
<sequence length="432" mass="46541">MDAAKVEQLKQFVNLCKENPSLLADPSLSFFKDYLESLGAKVPSGSKSADRKPEPQYEVDESDEDMDGMDEPKPEPVEEEEGEIIESDIELEGEMVEPDNDTPQKMGDPSVEVTEECRDASQEAKGKAMEALSEGNLEEAIDHLTQAISLNPTSAIMYGNRGAAWFELQSATTHDSSVYIKMKKPNAAIRDANAALEINLDSAKGYKTRGMALAMLGRWEEAAKDLHLASKLDYDEEISAVLKKVEPNAHKIDEHRKKYERLRKERDDRKIEHERRRRRAEAQAAYEKAKKKEQSSSRRPGGMPEGFPGGMPGGFPGGMPGGFPGFPGGMPGGFSGGMPGGFSGSTPGGFTGSAPGGMPGGFPGSAPGGVPGNVDFSKILNDPELMGAMKDPDVMAALQDVMKNPANLAKHQANPKVAPVIAKMMSKFAGPK</sequence>
<dbReference type="EMBL" id="JAVXUP010000042">
    <property type="protein sequence ID" value="KAK3041059.1"/>
    <property type="molecule type" value="Genomic_DNA"/>
</dbReference>
<dbReference type="PROSITE" id="PS50005">
    <property type="entry name" value="TPR"/>
    <property type="match status" value="1"/>
</dbReference>
<dbReference type="FunFam" id="1.25.40.10:FF:000112">
    <property type="entry name" value="FAM10 family protein"/>
    <property type="match status" value="1"/>
</dbReference>
<dbReference type="InterPro" id="IPR034649">
    <property type="entry name" value="Hip_N"/>
</dbReference>
<dbReference type="Gene3D" id="1.10.260.100">
    <property type="match status" value="1"/>
</dbReference>
<dbReference type="SUPFAM" id="SSF48452">
    <property type="entry name" value="TPR-like"/>
    <property type="match status" value="1"/>
</dbReference>
<keyword evidence="2 3" id="KW-0802">TPR repeat</keyword>
<keyword evidence="1" id="KW-0677">Repeat</keyword>
<gene>
    <name evidence="6" type="ORF">RJ639_026856</name>
</gene>
<dbReference type="InterPro" id="IPR006636">
    <property type="entry name" value="STI1_HS-bd"/>
</dbReference>
<accession>A0AA88XAF4</accession>
<evidence type="ECO:0000256" key="1">
    <source>
        <dbReference type="ARBA" id="ARBA00022737"/>
    </source>
</evidence>
<dbReference type="FunFam" id="6.10.250.3420:FF:000001">
    <property type="entry name" value="Hsc70-interacting protein-like protein"/>
    <property type="match status" value="1"/>
</dbReference>
<evidence type="ECO:0000313" key="6">
    <source>
        <dbReference type="EMBL" id="KAK3041059.1"/>
    </source>
</evidence>
<dbReference type="Gene3D" id="6.10.250.3420">
    <property type="match status" value="1"/>
</dbReference>
<organism evidence="6 7">
    <name type="scientific">Escallonia herrerae</name>
    <dbReference type="NCBI Taxonomy" id="1293975"/>
    <lineage>
        <taxon>Eukaryota</taxon>
        <taxon>Viridiplantae</taxon>
        <taxon>Streptophyta</taxon>
        <taxon>Embryophyta</taxon>
        <taxon>Tracheophyta</taxon>
        <taxon>Spermatophyta</taxon>
        <taxon>Magnoliopsida</taxon>
        <taxon>eudicotyledons</taxon>
        <taxon>Gunneridae</taxon>
        <taxon>Pentapetalae</taxon>
        <taxon>asterids</taxon>
        <taxon>campanulids</taxon>
        <taxon>Escalloniales</taxon>
        <taxon>Escalloniaceae</taxon>
        <taxon>Escallonia</taxon>
    </lineage>
</organism>
<feature type="region of interest" description="Disordered" evidence="4">
    <location>
        <begin position="40"/>
        <end position="83"/>
    </location>
</feature>
<evidence type="ECO:0000259" key="5">
    <source>
        <dbReference type="SMART" id="SM00727"/>
    </source>
</evidence>
<dbReference type="InterPro" id="IPR011990">
    <property type="entry name" value="TPR-like_helical_dom_sf"/>
</dbReference>
<dbReference type="SMART" id="SM00028">
    <property type="entry name" value="TPR"/>
    <property type="match status" value="2"/>
</dbReference>
<dbReference type="CDD" id="cd14438">
    <property type="entry name" value="Hip_N"/>
    <property type="match status" value="1"/>
</dbReference>
<dbReference type="InterPro" id="IPR019734">
    <property type="entry name" value="TPR_rpt"/>
</dbReference>
<dbReference type="Pfam" id="PF18253">
    <property type="entry name" value="HipN"/>
    <property type="match status" value="1"/>
</dbReference>
<keyword evidence="7" id="KW-1185">Reference proteome</keyword>
<dbReference type="InterPro" id="IPR041243">
    <property type="entry name" value="STI1/HOP_DP"/>
</dbReference>
<evidence type="ECO:0000313" key="7">
    <source>
        <dbReference type="Proteomes" id="UP001188597"/>
    </source>
</evidence>
<comment type="caution">
    <text evidence="6">The sequence shown here is derived from an EMBL/GenBank/DDBJ whole genome shotgun (WGS) entry which is preliminary data.</text>
</comment>
<feature type="repeat" description="TPR" evidence="3">
    <location>
        <begin position="121"/>
        <end position="154"/>
    </location>
</feature>
<name>A0AA88XAF4_9ASTE</name>
<dbReference type="GO" id="GO:0000118">
    <property type="term" value="C:histone deacetylase complex"/>
    <property type="evidence" value="ECO:0007669"/>
    <property type="project" value="UniProtKB-ARBA"/>
</dbReference>
<dbReference type="SMART" id="SM00727">
    <property type="entry name" value="STI1"/>
    <property type="match status" value="1"/>
</dbReference>
<evidence type="ECO:0000256" key="4">
    <source>
        <dbReference type="SAM" id="MobiDB-lite"/>
    </source>
</evidence>
<proteinExistence type="predicted"/>
<feature type="compositionally biased region" description="Gly residues" evidence="4">
    <location>
        <begin position="303"/>
        <end position="317"/>
    </location>
</feature>
<dbReference type="Gene3D" id="1.25.40.10">
    <property type="entry name" value="Tetratricopeptide repeat domain"/>
    <property type="match status" value="1"/>
</dbReference>
<dbReference type="Proteomes" id="UP001188597">
    <property type="component" value="Unassembled WGS sequence"/>
</dbReference>
<evidence type="ECO:0000256" key="3">
    <source>
        <dbReference type="PROSITE-ProRule" id="PRU00339"/>
    </source>
</evidence>
<evidence type="ECO:0000256" key="2">
    <source>
        <dbReference type="ARBA" id="ARBA00022803"/>
    </source>
</evidence>
<feature type="compositionally biased region" description="Acidic residues" evidence="4">
    <location>
        <begin position="57"/>
        <end position="69"/>
    </location>
</feature>
<feature type="domain" description="STI1" evidence="5">
    <location>
        <begin position="382"/>
        <end position="421"/>
    </location>
</feature>
<dbReference type="GO" id="GO:0030544">
    <property type="term" value="F:Hsp70 protein binding"/>
    <property type="evidence" value="ECO:0007669"/>
    <property type="project" value="TreeGrafter"/>
</dbReference>
<dbReference type="AlphaFoldDB" id="A0AA88XAF4"/>
<reference evidence="6" key="1">
    <citation type="submission" date="2022-12" db="EMBL/GenBank/DDBJ databases">
        <title>Draft genome assemblies for two species of Escallonia (Escalloniales).</title>
        <authorList>
            <person name="Chanderbali A."/>
            <person name="Dervinis C."/>
            <person name="Anghel I."/>
            <person name="Soltis D."/>
            <person name="Soltis P."/>
            <person name="Zapata F."/>
        </authorList>
    </citation>
    <scope>NUCLEOTIDE SEQUENCE</scope>
    <source>
        <strain evidence="6">UCBG64.0493</strain>
        <tissue evidence="6">Leaf</tissue>
    </source>
</reference>
<feature type="region of interest" description="Disordered" evidence="4">
    <location>
        <begin position="267"/>
        <end position="317"/>
    </location>
</feature>
<dbReference type="GO" id="GO:0046983">
    <property type="term" value="F:protein dimerization activity"/>
    <property type="evidence" value="ECO:0007669"/>
    <property type="project" value="InterPro"/>
</dbReference>
<dbReference type="PANTHER" id="PTHR45883">
    <property type="entry name" value="HSC70-INTERACTING PROTEIN"/>
    <property type="match status" value="1"/>
</dbReference>